<comment type="caution">
    <text evidence="1">The sequence shown here is derived from an EMBL/GenBank/DDBJ whole genome shotgun (WGS) entry which is preliminary data.</text>
</comment>
<evidence type="ECO:0000313" key="1">
    <source>
        <dbReference type="EMBL" id="GGA86522.1"/>
    </source>
</evidence>
<accession>A0A8J2U8X1</accession>
<dbReference type="RefSeq" id="WP_188928594.1">
    <property type="nucleotide sequence ID" value="NZ_BMJC01000001.1"/>
</dbReference>
<protein>
    <submittedName>
        <fullName evidence="1">Uncharacterized protein</fullName>
    </submittedName>
</protein>
<reference evidence="1" key="1">
    <citation type="journal article" date="2014" name="Int. J. Syst. Evol. Microbiol.">
        <title>Complete genome sequence of Corynebacterium casei LMG S-19264T (=DSM 44701T), isolated from a smear-ripened cheese.</title>
        <authorList>
            <consortium name="US DOE Joint Genome Institute (JGI-PGF)"/>
            <person name="Walter F."/>
            <person name="Albersmeier A."/>
            <person name="Kalinowski J."/>
            <person name="Ruckert C."/>
        </authorList>
    </citation>
    <scope>NUCLEOTIDE SEQUENCE</scope>
    <source>
        <strain evidence="1">CGMCC 1.15448</strain>
    </source>
</reference>
<name>A0A8J2U8X1_9BACT</name>
<dbReference type="Proteomes" id="UP000607559">
    <property type="component" value="Unassembled WGS sequence"/>
</dbReference>
<gene>
    <name evidence="1" type="ORF">GCM10011511_06980</name>
</gene>
<reference evidence="1" key="2">
    <citation type="submission" date="2020-09" db="EMBL/GenBank/DDBJ databases">
        <authorList>
            <person name="Sun Q."/>
            <person name="Zhou Y."/>
        </authorList>
    </citation>
    <scope>NUCLEOTIDE SEQUENCE</scope>
    <source>
        <strain evidence="1">CGMCC 1.15448</strain>
    </source>
</reference>
<dbReference type="EMBL" id="BMJC01000001">
    <property type="protein sequence ID" value="GGA86522.1"/>
    <property type="molecule type" value="Genomic_DNA"/>
</dbReference>
<evidence type="ECO:0000313" key="2">
    <source>
        <dbReference type="Proteomes" id="UP000607559"/>
    </source>
</evidence>
<proteinExistence type="predicted"/>
<keyword evidence="2" id="KW-1185">Reference proteome</keyword>
<organism evidence="1 2">
    <name type="scientific">Puia dinghuensis</name>
    <dbReference type="NCBI Taxonomy" id="1792502"/>
    <lineage>
        <taxon>Bacteria</taxon>
        <taxon>Pseudomonadati</taxon>
        <taxon>Bacteroidota</taxon>
        <taxon>Chitinophagia</taxon>
        <taxon>Chitinophagales</taxon>
        <taxon>Chitinophagaceae</taxon>
        <taxon>Puia</taxon>
    </lineage>
</organism>
<sequence>MTIEQIERFIDNEQDCFSKVFLKARTVEGIFIKAPDFFELKKKNFWRIVSVNRIQEYQNSKDINLSRIFNGQEFTKLSSKG</sequence>
<dbReference type="AlphaFoldDB" id="A0A8J2U8X1"/>